<dbReference type="PANTHER" id="PTHR12149:SF8">
    <property type="entry name" value="PROTEIN-RIBULOSAMINE 3-KINASE"/>
    <property type="match status" value="1"/>
</dbReference>
<keyword evidence="2 3" id="KW-0418">Kinase</keyword>
<dbReference type="InterPro" id="IPR011009">
    <property type="entry name" value="Kinase-like_dom_sf"/>
</dbReference>
<dbReference type="EMBL" id="JAUZVY010000002">
    <property type="protein sequence ID" value="MDP4528535.1"/>
    <property type="molecule type" value="Genomic_DNA"/>
</dbReference>
<comment type="similarity">
    <text evidence="1 2">Belongs to the fructosamine kinase family.</text>
</comment>
<protein>
    <submittedName>
        <fullName evidence="3">Fructosamine kinase family protein</fullName>
    </submittedName>
</protein>
<dbReference type="Pfam" id="PF03881">
    <property type="entry name" value="Fructosamin_kin"/>
    <property type="match status" value="1"/>
</dbReference>
<dbReference type="GO" id="GO:0016301">
    <property type="term" value="F:kinase activity"/>
    <property type="evidence" value="ECO:0007669"/>
    <property type="project" value="UniProtKB-KW"/>
</dbReference>
<organism evidence="3 4">
    <name type="scientific">Alkalimonas delamerensis</name>
    <dbReference type="NCBI Taxonomy" id="265981"/>
    <lineage>
        <taxon>Bacteria</taxon>
        <taxon>Pseudomonadati</taxon>
        <taxon>Pseudomonadota</taxon>
        <taxon>Gammaproteobacteria</taxon>
        <taxon>Alkalimonas</taxon>
    </lineage>
</organism>
<dbReference type="Proteomes" id="UP001236258">
    <property type="component" value="Unassembled WGS sequence"/>
</dbReference>
<dbReference type="RefSeq" id="WP_305944669.1">
    <property type="nucleotide sequence ID" value="NZ_JAUZVY010000002.1"/>
</dbReference>
<evidence type="ECO:0000256" key="1">
    <source>
        <dbReference type="ARBA" id="ARBA00009460"/>
    </source>
</evidence>
<dbReference type="Gene3D" id="3.90.1200.10">
    <property type="match status" value="1"/>
</dbReference>
<accession>A0ABT9GP20</accession>
<evidence type="ECO:0000313" key="3">
    <source>
        <dbReference type="EMBL" id="MDP4528535.1"/>
    </source>
</evidence>
<reference evidence="3 4" key="1">
    <citation type="submission" date="2023-08" db="EMBL/GenBank/DDBJ databases">
        <authorList>
            <person name="Joshi A."/>
            <person name="Thite S."/>
        </authorList>
    </citation>
    <scope>NUCLEOTIDE SEQUENCE [LARGE SCALE GENOMIC DNA]</scope>
    <source>
        <strain evidence="3 4">1E1</strain>
    </source>
</reference>
<dbReference type="PIRSF" id="PIRSF006221">
    <property type="entry name" value="Ketosamine-3-kinase"/>
    <property type="match status" value="1"/>
</dbReference>
<dbReference type="SUPFAM" id="SSF56112">
    <property type="entry name" value="Protein kinase-like (PK-like)"/>
    <property type="match status" value="1"/>
</dbReference>
<sequence>MWQAIAEHINSELDSDFKVVSKQQLSGGDINLAYHIFDDQHDFFIKLNEKEELEQFIAEAMSLQTIEHRHAIRVPKVICYGQTLDKAFLVLEYIPLIEEHDAGWDALGQAMARMHADSGQAMYGFDWDTCVGRTSQPNKWHGNWSSFFSEQRFGWLLQLLQEQGFGFGKIDALVEQCRQRLNHHQPTPSLVHGDFWRGNVGFTADEPVVFDPASYYGDREVDIAFSELFGRFPEHFYHQYQQAAPLDANYQERKPLYNLYHVLNHAYLFRGSYLVQAQDMVKQLFY</sequence>
<keyword evidence="2" id="KW-0808">Transferase</keyword>
<comment type="caution">
    <text evidence="3">The sequence shown here is derived from an EMBL/GenBank/DDBJ whole genome shotgun (WGS) entry which is preliminary data.</text>
</comment>
<dbReference type="InterPro" id="IPR016477">
    <property type="entry name" value="Fructo-/Ketosamine-3-kinase"/>
</dbReference>
<gene>
    <name evidence="3" type="ORF">Q3O59_05760</name>
</gene>
<dbReference type="PANTHER" id="PTHR12149">
    <property type="entry name" value="FRUCTOSAMINE 3 KINASE-RELATED PROTEIN"/>
    <property type="match status" value="1"/>
</dbReference>
<name>A0ABT9GP20_9GAMM</name>
<evidence type="ECO:0000313" key="4">
    <source>
        <dbReference type="Proteomes" id="UP001236258"/>
    </source>
</evidence>
<keyword evidence="4" id="KW-1185">Reference proteome</keyword>
<dbReference type="Gene3D" id="3.30.200.20">
    <property type="entry name" value="Phosphorylase Kinase, domain 1"/>
    <property type="match status" value="1"/>
</dbReference>
<proteinExistence type="inferred from homology"/>
<evidence type="ECO:0000256" key="2">
    <source>
        <dbReference type="PIRNR" id="PIRNR006221"/>
    </source>
</evidence>